<evidence type="ECO:0000313" key="14">
    <source>
        <dbReference type="Proteomes" id="UP000593567"/>
    </source>
</evidence>
<evidence type="ECO:0000256" key="4">
    <source>
        <dbReference type="ARBA" id="ARBA00022448"/>
    </source>
</evidence>
<dbReference type="PIRSF" id="PIRSF027109">
    <property type="entry name" value="Golgi_SNARE"/>
    <property type="match status" value="1"/>
</dbReference>
<evidence type="ECO:0000256" key="6">
    <source>
        <dbReference type="ARBA" id="ARBA00022927"/>
    </source>
</evidence>
<reference evidence="13" key="1">
    <citation type="submission" date="2020-06" db="EMBL/GenBank/DDBJ databases">
        <title>Draft genome of Bugula neritina, a colonial animal packing powerful symbionts and potential medicines.</title>
        <authorList>
            <person name="Rayko M."/>
        </authorList>
    </citation>
    <scope>NUCLEOTIDE SEQUENCE [LARGE SCALE GENOMIC DNA]</scope>
    <source>
        <strain evidence="13">Kwan_BN1</strain>
    </source>
</reference>
<keyword evidence="8 10" id="KW-0333">Golgi apparatus</keyword>
<comment type="similarity">
    <text evidence="2 10">Belongs to the GOSR1 family.</text>
</comment>
<dbReference type="OrthoDB" id="422156at2759"/>
<dbReference type="PANTHER" id="PTHR21094:SF2">
    <property type="entry name" value="GOLGI SNAP RECEPTOR COMPLEX MEMBER 1"/>
    <property type="match status" value="1"/>
</dbReference>
<dbReference type="Proteomes" id="UP000593567">
    <property type="component" value="Unassembled WGS sequence"/>
</dbReference>
<dbReference type="GO" id="GO:0006906">
    <property type="term" value="P:vesicle fusion"/>
    <property type="evidence" value="ECO:0007669"/>
    <property type="project" value="TreeGrafter"/>
</dbReference>
<organism evidence="13 14">
    <name type="scientific">Bugula neritina</name>
    <name type="common">Brown bryozoan</name>
    <name type="synonym">Sertularia neritina</name>
    <dbReference type="NCBI Taxonomy" id="10212"/>
    <lineage>
        <taxon>Eukaryota</taxon>
        <taxon>Metazoa</taxon>
        <taxon>Spiralia</taxon>
        <taxon>Lophotrochozoa</taxon>
        <taxon>Bryozoa</taxon>
        <taxon>Gymnolaemata</taxon>
        <taxon>Cheilostomatida</taxon>
        <taxon>Flustrina</taxon>
        <taxon>Buguloidea</taxon>
        <taxon>Bugulidae</taxon>
        <taxon>Bugula</taxon>
    </lineage>
</organism>
<keyword evidence="9 10" id="KW-0472">Membrane</keyword>
<dbReference type="InterPro" id="IPR023601">
    <property type="entry name" value="Golgi_SNAP_su1"/>
</dbReference>
<evidence type="ECO:0000256" key="10">
    <source>
        <dbReference type="PIRNR" id="PIRNR027109"/>
    </source>
</evidence>
<evidence type="ECO:0000256" key="8">
    <source>
        <dbReference type="ARBA" id="ARBA00023034"/>
    </source>
</evidence>
<evidence type="ECO:0000256" key="12">
    <source>
        <dbReference type="SAM" id="Phobius"/>
    </source>
</evidence>
<dbReference type="Pfam" id="PF12352">
    <property type="entry name" value="V-SNARE_C"/>
    <property type="match status" value="1"/>
</dbReference>
<keyword evidence="4 10" id="KW-0813">Transport</keyword>
<proteinExistence type="inferred from homology"/>
<comment type="subcellular location">
    <subcellularLocation>
        <location evidence="1">Golgi apparatus membrane</location>
        <topology evidence="1">Single-pass type IV membrane protein</topology>
    </subcellularLocation>
</comment>
<dbReference type="AlphaFoldDB" id="A0A7J7J1E3"/>
<gene>
    <name evidence="13" type="ORF">EB796_021662</name>
</gene>
<dbReference type="GO" id="GO:0015031">
    <property type="term" value="P:protein transport"/>
    <property type="evidence" value="ECO:0007669"/>
    <property type="project" value="UniProtKB-KW"/>
</dbReference>
<keyword evidence="5 12" id="KW-0812">Transmembrane</keyword>
<evidence type="ECO:0000256" key="9">
    <source>
        <dbReference type="ARBA" id="ARBA00023136"/>
    </source>
</evidence>
<accession>A0A7J7J1E3</accession>
<dbReference type="CDD" id="cd15864">
    <property type="entry name" value="SNARE_GS28"/>
    <property type="match status" value="1"/>
</dbReference>
<dbReference type="GO" id="GO:0048219">
    <property type="term" value="P:inter-Golgi cisterna vesicle-mediated transport"/>
    <property type="evidence" value="ECO:0007669"/>
    <property type="project" value="TreeGrafter"/>
</dbReference>
<dbReference type="GO" id="GO:0000139">
    <property type="term" value="C:Golgi membrane"/>
    <property type="evidence" value="ECO:0007669"/>
    <property type="project" value="UniProtKB-SubCell"/>
</dbReference>
<keyword evidence="10" id="KW-0931">ER-Golgi transport</keyword>
<comment type="subunit">
    <text evidence="10">Component of several multiprotein Golgi SNARE complexes.</text>
</comment>
<dbReference type="GO" id="GO:0005801">
    <property type="term" value="C:cis-Golgi network"/>
    <property type="evidence" value="ECO:0007669"/>
    <property type="project" value="InterPro"/>
</dbReference>
<evidence type="ECO:0000256" key="7">
    <source>
        <dbReference type="ARBA" id="ARBA00022989"/>
    </source>
</evidence>
<dbReference type="PANTHER" id="PTHR21094">
    <property type="entry name" value="GOS-28 SNARE- RELATED"/>
    <property type="match status" value="1"/>
</dbReference>
<comment type="caution">
    <text evidence="13">The sequence shown here is derived from an EMBL/GenBank/DDBJ whole genome shotgun (WGS) entry which is preliminary data.</text>
</comment>
<keyword evidence="11" id="KW-0175">Coiled coil</keyword>
<keyword evidence="14" id="KW-1185">Reference proteome</keyword>
<evidence type="ECO:0000256" key="11">
    <source>
        <dbReference type="SAM" id="Coils"/>
    </source>
</evidence>
<dbReference type="GO" id="GO:0031201">
    <property type="term" value="C:SNARE complex"/>
    <property type="evidence" value="ECO:0007669"/>
    <property type="project" value="TreeGrafter"/>
</dbReference>
<protein>
    <recommendedName>
        <fullName evidence="3 10">Golgi SNAP receptor complex member 1</fullName>
    </recommendedName>
</protein>
<evidence type="ECO:0000313" key="13">
    <source>
        <dbReference type="EMBL" id="KAF6020002.1"/>
    </source>
</evidence>
<evidence type="ECO:0000256" key="3">
    <source>
        <dbReference type="ARBA" id="ARBA00015612"/>
    </source>
</evidence>
<feature type="coiled-coil region" evidence="11">
    <location>
        <begin position="60"/>
        <end position="121"/>
    </location>
</feature>
<evidence type="ECO:0000256" key="2">
    <source>
        <dbReference type="ARBA" id="ARBA00008473"/>
    </source>
</evidence>
<evidence type="ECO:0000256" key="5">
    <source>
        <dbReference type="ARBA" id="ARBA00022692"/>
    </source>
</evidence>
<dbReference type="GO" id="GO:0005797">
    <property type="term" value="C:Golgi medial cisterna"/>
    <property type="evidence" value="ECO:0007669"/>
    <property type="project" value="TreeGrafter"/>
</dbReference>
<dbReference type="EMBL" id="VXIV02003199">
    <property type="protein sequence ID" value="KAF6020002.1"/>
    <property type="molecule type" value="Genomic_DNA"/>
</dbReference>
<dbReference type="GO" id="GO:0005484">
    <property type="term" value="F:SNAP receptor activity"/>
    <property type="evidence" value="ECO:0007669"/>
    <property type="project" value="TreeGrafter"/>
</dbReference>
<name>A0A7J7J1E3_BUGNE</name>
<feature type="transmembrane region" description="Helical" evidence="12">
    <location>
        <begin position="212"/>
        <end position="230"/>
    </location>
</feature>
<keyword evidence="6 10" id="KW-0653">Protein transport</keyword>
<dbReference type="GO" id="GO:0006888">
    <property type="term" value="P:endoplasmic reticulum to Golgi vesicle-mediated transport"/>
    <property type="evidence" value="ECO:0007669"/>
    <property type="project" value="InterPro"/>
</dbReference>
<keyword evidence="7 12" id="KW-1133">Transmembrane helix</keyword>
<comment type="function">
    <text evidence="10">Involved in transport from the ER to the Golgi apparatus as well as in intra-Golgi transport. It belongs to a super-family of proteins called t-SNAREs or soluble NSF (N-ethylmaleimide-sensitive factor) attachment protein receptor.</text>
</comment>
<evidence type="ECO:0000256" key="1">
    <source>
        <dbReference type="ARBA" id="ARBA00004409"/>
    </source>
</evidence>
<sequence length="231" mass="27196">MAIEWEDLRKQARQLENDIDLKLISFSKFGTSYSNHRDGLSDSSPLLSNDHMFETMVVELEELLARLSRINDKMVDYTHNLGMNSGSAALLHTMQRHREILQDYSNEFRKTKSNIQQYRQREDLMGGVRRDMDGYRGNRKSDLYLKENEHLRNSERLVDEQISIAMSTKENLQSQRSTFTQISKKMQEMSNRFPVINNLMSRINIRKKRDSLILGAVISCCVIFILWWVLR</sequence>